<keyword evidence="2" id="KW-1185">Reference proteome</keyword>
<dbReference type="EMBL" id="CAAGRJ010038385">
    <property type="protein sequence ID" value="VFV46109.1"/>
    <property type="molecule type" value="Genomic_DNA"/>
</dbReference>
<evidence type="ECO:0000313" key="2">
    <source>
        <dbReference type="Proteomes" id="UP000386466"/>
    </source>
</evidence>
<name>A0A485PQ55_LYNPA</name>
<dbReference type="Proteomes" id="UP000386466">
    <property type="component" value="Unassembled WGS sequence"/>
</dbReference>
<proteinExistence type="predicted"/>
<protein>
    <submittedName>
        <fullName evidence="1">Uncharacterized protein</fullName>
    </submittedName>
</protein>
<sequence>MAQVSQILQDHGHDVILLQQNGLSFTLGCSQLRENKSYTQVYLRTKFAGHLSGSVGWVSNFGSGHDLMLHDTTQCSHFLGRTDIMGSLKNESFDLVVVDAIGSLHFPGC</sequence>
<organism evidence="1 2">
    <name type="scientific">Lynx pardinus</name>
    <name type="common">Iberian lynx</name>
    <name type="synonym">Felis pardina</name>
    <dbReference type="NCBI Taxonomy" id="191816"/>
    <lineage>
        <taxon>Eukaryota</taxon>
        <taxon>Metazoa</taxon>
        <taxon>Chordata</taxon>
        <taxon>Craniata</taxon>
        <taxon>Vertebrata</taxon>
        <taxon>Euteleostomi</taxon>
        <taxon>Mammalia</taxon>
        <taxon>Eutheria</taxon>
        <taxon>Laurasiatheria</taxon>
        <taxon>Carnivora</taxon>
        <taxon>Feliformia</taxon>
        <taxon>Felidae</taxon>
        <taxon>Felinae</taxon>
        <taxon>Lynx</taxon>
    </lineage>
</organism>
<accession>A0A485PQ55</accession>
<gene>
    <name evidence="1" type="ORF">LYPA_23C017927</name>
</gene>
<evidence type="ECO:0000313" key="1">
    <source>
        <dbReference type="EMBL" id="VFV46109.1"/>
    </source>
</evidence>
<dbReference type="AlphaFoldDB" id="A0A485PQ55"/>
<reference evidence="1 2" key="1">
    <citation type="submission" date="2019-01" db="EMBL/GenBank/DDBJ databases">
        <authorList>
            <person name="Alioto T."/>
            <person name="Alioto T."/>
        </authorList>
    </citation>
    <scope>NUCLEOTIDE SEQUENCE [LARGE SCALE GENOMIC DNA]</scope>
</reference>